<keyword evidence="12" id="KW-0325">Glycoprotein</keyword>
<keyword evidence="6 17" id="KW-1133">Transmembrane helix</keyword>
<evidence type="ECO:0000256" key="6">
    <source>
        <dbReference type="ARBA" id="ARBA00022989"/>
    </source>
</evidence>
<dbReference type="SUPFAM" id="SSF63712">
    <property type="entry name" value="Nicotinic receptor ligand binding domain-like"/>
    <property type="match status" value="1"/>
</dbReference>
<proteinExistence type="inferred from homology"/>
<feature type="domain" description="Neurotransmitter-gated ion-channel transmembrane" evidence="19">
    <location>
        <begin position="242"/>
        <end position="474"/>
    </location>
</feature>
<dbReference type="Pfam" id="PF02932">
    <property type="entry name" value="Neur_chan_memb"/>
    <property type="match status" value="1"/>
</dbReference>
<name>A0ABM1SVD1_LIMPO</name>
<evidence type="ECO:0000313" key="21">
    <source>
        <dbReference type="RefSeq" id="XP_022247587.1"/>
    </source>
</evidence>
<comment type="function">
    <text evidence="1">After binding acetylcholine, the AChR responds by an extensive change in conformation that affects all subunits and leads to opening of an ion-conducting channel across the plasma membrane.</text>
</comment>
<keyword evidence="9 17" id="KW-0472">Membrane</keyword>
<dbReference type="RefSeq" id="XP_022247587.1">
    <property type="nucleotide sequence ID" value="XM_022391879.1"/>
</dbReference>
<dbReference type="InterPro" id="IPR036734">
    <property type="entry name" value="Neur_chan_lig-bd_sf"/>
</dbReference>
<evidence type="ECO:0000256" key="2">
    <source>
        <dbReference type="ARBA" id="ARBA00009237"/>
    </source>
</evidence>
<evidence type="ECO:0000256" key="17">
    <source>
        <dbReference type="RuleBase" id="RU000687"/>
    </source>
</evidence>
<organism evidence="20 21">
    <name type="scientific">Limulus polyphemus</name>
    <name type="common">Atlantic horseshoe crab</name>
    <dbReference type="NCBI Taxonomy" id="6850"/>
    <lineage>
        <taxon>Eukaryota</taxon>
        <taxon>Metazoa</taxon>
        <taxon>Ecdysozoa</taxon>
        <taxon>Arthropoda</taxon>
        <taxon>Chelicerata</taxon>
        <taxon>Merostomata</taxon>
        <taxon>Xiphosura</taxon>
        <taxon>Limulidae</taxon>
        <taxon>Limulus</taxon>
    </lineage>
</organism>
<keyword evidence="10" id="KW-1015">Disulfide bond</keyword>
<gene>
    <name evidence="21" type="primary">LOC106463912</name>
</gene>
<evidence type="ECO:0000256" key="11">
    <source>
        <dbReference type="ARBA" id="ARBA00023170"/>
    </source>
</evidence>
<evidence type="ECO:0000256" key="5">
    <source>
        <dbReference type="ARBA" id="ARBA00022692"/>
    </source>
</evidence>
<keyword evidence="13" id="KW-0628">Postsynaptic cell membrane</keyword>
<feature type="signal peptide" evidence="17">
    <location>
        <begin position="1"/>
        <end position="23"/>
    </location>
</feature>
<evidence type="ECO:0000256" key="14">
    <source>
        <dbReference type="ARBA" id="ARBA00023286"/>
    </source>
</evidence>
<evidence type="ECO:0000256" key="3">
    <source>
        <dbReference type="ARBA" id="ARBA00022448"/>
    </source>
</evidence>
<evidence type="ECO:0000256" key="16">
    <source>
        <dbReference type="ARBA" id="ARBA00034104"/>
    </source>
</evidence>
<dbReference type="InterPro" id="IPR006202">
    <property type="entry name" value="Neur_chan_lig-bd"/>
</dbReference>
<dbReference type="Gene3D" id="1.20.58.390">
    <property type="entry name" value="Neurotransmitter-gated ion-channel transmembrane domain"/>
    <property type="match status" value="1"/>
</dbReference>
<dbReference type="GeneID" id="106463912"/>
<dbReference type="Gene3D" id="2.70.170.10">
    <property type="entry name" value="Neurotransmitter-gated ion-channel ligand-binding domain"/>
    <property type="match status" value="1"/>
</dbReference>
<dbReference type="InterPro" id="IPR006029">
    <property type="entry name" value="Neurotrans-gated_channel_TM"/>
</dbReference>
<keyword evidence="4" id="KW-1003">Cell membrane</keyword>
<evidence type="ECO:0000256" key="15">
    <source>
        <dbReference type="ARBA" id="ARBA00023303"/>
    </source>
</evidence>
<dbReference type="SUPFAM" id="SSF90112">
    <property type="entry name" value="Neurotransmitter-gated ion-channel transmembrane pore"/>
    <property type="match status" value="1"/>
</dbReference>
<sequence>MSTSFLHVIAVVLLLEYVNQTVADEQEYRLTRYLMSNYDLAVRPSHNSSLPLRLTFDLSLHQVIDLDEKNHVLTTSCWITQKWTDYHLRWNVTDFNGIPVIRVPASQVWRPDILLFNNSADTEKPPDHVNTNVIVKYTGEVVWFSRALLRSSCQIDIKYFPFDVQYCTMRFASGTYDGLQVELMKEKDHTELRDYQENGEFDLNGFSATSTTLQYSCCEEPYPELVYTLELRRRPLYYVFNLILPCLLMNCVSLLTFCMPCESGEKVTLSICTLLTIVIFFVFVKDTLPPSQETPLISLYYVVTICLVALMTIFSVLTLHVHHRGNFENEVPRCIRSVMLGFLAKIIFSKCSSHTEQEPELKLKDDEKKSNLERQSSNEDKFDFGHIEQYNFSPRLRKRKEMGETSDYSNDEYKRQVLRILGKIYETVERNEMRIAEKARKENIKTEWHQTSLVCDRLWLALFLIVSTVMTLLVLLSSPHGP</sequence>
<feature type="transmembrane region" description="Helical" evidence="17">
    <location>
        <begin position="267"/>
        <end position="284"/>
    </location>
</feature>
<dbReference type="InterPro" id="IPR038050">
    <property type="entry name" value="Neuro_actylchol_rec"/>
</dbReference>
<reference evidence="21" key="1">
    <citation type="submission" date="2025-08" db="UniProtKB">
        <authorList>
            <consortium name="RefSeq"/>
        </authorList>
    </citation>
    <scope>IDENTIFICATION</scope>
    <source>
        <tissue evidence="21">Muscle</tissue>
    </source>
</reference>
<dbReference type="InterPro" id="IPR018000">
    <property type="entry name" value="Neurotransmitter_ion_chnl_CS"/>
</dbReference>
<comment type="subcellular location">
    <subcellularLocation>
        <location evidence="16">Postsynaptic cell membrane</location>
        <topology evidence="16">Multi-pass membrane protein</topology>
    </subcellularLocation>
</comment>
<dbReference type="InterPro" id="IPR002394">
    <property type="entry name" value="Nicotinic_acetylcholine_rcpt"/>
</dbReference>
<keyword evidence="17" id="KW-0732">Signal</keyword>
<evidence type="ECO:0000256" key="7">
    <source>
        <dbReference type="ARBA" id="ARBA00023018"/>
    </source>
</evidence>
<keyword evidence="20" id="KW-1185">Reference proteome</keyword>
<dbReference type="NCBIfam" id="TIGR00860">
    <property type="entry name" value="LIC"/>
    <property type="match status" value="1"/>
</dbReference>
<keyword evidence="7" id="KW-0770">Synapse</keyword>
<comment type="similarity">
    <text evidence="2">Belongs to the ligand-gated ion channel (TC 1.A.9) family. Acetylcholine receptor (TC 1.A.9.1) subfamily.</text>
</comment>
<feature type="transmembrane region" description="Helical" evidence="17">
    <location>
        <begin position="458"/>
        <end position="476"/>
    </location>
</feature>
<feature type="transmembrane region" description="Helical" evidence="17">
    <location>
        <begin position="236"/>
        <end position="255"/>
    </location>
</feature>
<dbReference type="InterPro" id="IPR036719">
    <property type="entry name" value="Neuro-gated_channel_TM_sf"/>
</dbReference>
<accession>A0ABM1SVD1</accession>
<keyword evidence="8 17" id="KW-0406">Ion transport</keyword>
<keyword evidence="15 17" id="KW-0407">Ion channel</keyword>
<evidence type="ECO:0000259" key="18">
    <source>
        <dbReference type="Pfam" id="PF02931"/>
    </source>
</evidence>
<keyword evidence="5 17" id="KW-0812">Transmembrane</keyword>
<dbReference type="PRINTS" id="PR00254">
    <property type="entry name" value="NICOTINICR"/>
</dbReference>
<evidence type="ECO:0000256" key="13">
    <source>
        <dbReference type="ARBA" id="ARBA00023257"/>
    </source>
</evidence>
<dbReference type="CDD" id="cd19051">
    <property type="entry name" value="LGIC_TM_cation"/>
    <property type="match status" value="1"/>
</dbReference>
<evidence type="ECO:0000256" key="8">
    <source>
        <dbReference type="ARBA" id="ARBA00023065"/>
    </source>
</evidence>
<protein>
    <submittedName>
        <fullName evidence="21">Neuronal acetylcholine receptor subunit alpha-10-like isoform X1</fullName>
    </submittedName>
</protein>
<dbReference type="CDD" id="cd18997">
    <property type="entry name" value="LGIC_ECD_nAChR"/>
    <property type="match status" value="1"/>
</dbReference>
<dbReference type="PROSITE" id="PS00236">
    <property type="entry name" value="NEUROTR_ION_CHANNEL"/>
    <property type="match status" value="1"/>
</dbReference>
<evidence type="ECO:0000259" key="19">
    <source>
        <dbReference type="Pfam" id="PF02932"/>
    </source>
</evidence>
<evidence type="ECO:0000256" key="9">
    <source>
        <dbReference type="ARBA" id="ARBA00023136"/>
    </source>
</evidence>
<dbReference type="PANTHER" id="PTHR18945">
    <property type="entry name" value="NEUROTRANSMITTER GATED ION CHANNEL"/>
    <property type="match status" value="1"/>
</dbReference>
<evidence type="ECO:0000256" key="10">
    <source>
        <dbReference type="ARBA" id="ARBA00023157"/>
    </source>
</evidence>
<keyword evidence="11" id="KW-0675">Receptor</keyword>
<evidence type="ECO:0000256" key="4">
    <source>
        <dbReference type="ARBA" id="ARBA00022475"/>
    </source>
</evidence>
<evidence type="ECO:0000313" key="20">
    <source>
        <dbReference type="Proteomes" id="UP000694941"/>
    </source>
</evidence>
<keyword evidence="14" id="KW-1071">Ligand-gated ion channel</keyword>
<dbReference type="InterPro" id="IPR006201">
    <property type="entry name" value="Neur_channel"/>
</dbReference>
<dbReference type="Pfam" id="PF02931">
    <property type="entry name" value="Neur_chan_LBD"/>
    <property type="match status" value="1"/>
</dbReference>
<keyword evidence="3 17" id="KW-0813">Transport</keyword>
<dbReference type="Proteomes" id="UP000694941">
    <property type="component" value="Unplaced"/>
</dbReference>
<evidence type="ECO:0000256" key="12">
    <source>
        <dbReference type="ARBA" id="ARBA00023180"/>
    </source>
</evidence>
<dbReference type="PRINTS" id="PR00252">
    <property type="entry name" value="NRIONCHANNEL"/>
</dbReference>
<evidence type="ECO:0000256" key="1">
    <source>
        <dbReference type="ARBA" id="ARBA00003328"/>
    </source>
</evidence>
<feature type="transmembrane region" description="Helical" evidence="17">
    <location>
        <begin position="296"/>
        <end position="319"/>
    </location>
</feature>
<feature type="domain" description="Neurotransmitter-gated ion-channel ligand-binding" evidence="18">
    <location>
        <begin position="27"/>
        <end position="235"/>
    </location>
</feature>
<feature type="chain" id="PRO_5044992702" evidence="17">
    <location>
        <begin position="24"/>
        <end position="482"/>
    </location>
</feature>